<feature type="region of interest" description="Disordered" evidence="5">
    <location>
        <begin position="547"/>
        <end position="778"/>
    </location>
</feature>
<dbReference type="GO" id="GO:0008270">
    <property type="term" value="F:zinc ion binding"/>
    <property type="evidence" value="ECO:0007669"/>
    <property type="project" value="UniProtKB-KW"/>
</dbReference>
<dbReference type="Pfam" id="PF13639">
    <property type="entry name" value="zf-RING_2"/>
    <property type="match status" value="1"/>
</dbReference>
<feature type="compositionally biased region" description="Gly residues" evidence="5">
    <location>
        <begin position="310"/>
        <end position="325"/>
    </location>
</feature>
<dbReference type="PROSITE" id="PS50089">
    <property type="entry name" value="ZF_RING_2"/>
    <property type="match status" value="1"/>
</dbReference>
<dbReference type="OrthoDB" id="6105938at2759"/>
<dbReference type="Proteomes" id="UP000002630">
    <property type="component" value="Unassembled WGS sequence"/>
</dbReference>
<keyword evidence="3" id="KW-0862">Zinc</keyword>
<feature type="compositionally biased region" description="Low complexity" evidence="5">
    <location>
        <begin position="547"/>
        <end position="558"/>
    </location>
</feature>
<feature type="compositionally biased region" description="Basic residues" evidence="5">
    <location>
        <begin position="127"/>
        <end position="136"/>
    </location>
</feature>
<organism evidence="7 8">
    <name type="scientific">Ectocarpus siliculosus</name>
    <name type="common">Brown alga</name>
    <name type="synonym">Conferva siliculosa</name>
    <dbReference type="NCBI Taxonomy" id="2880"/>
    <lineage>
        <taxon>Eukaryota</taxon>
        <taxon>Sar</taxon>
        <taxon>Stramenopiles</taxon>
        <taxon>Ochrophyta</taxon>
        <taxon>PX clade</taxon>
        <taxon>Phaeophyceae</taxon>
        <taxon>Ectocarpales</taxon>
        <taxon>Ectocarpaceae</taxon>
        <taxon>Ectocarpus</taxon>
    </lineage>
</organism>
<feature type="compositionally biased region" description="Low complexity" evidence="5">
    <location>
        <begin position="714"/>
        <end position="724"/>
    </location>
</feature>
<name>D8LMP5_ECTSI</name>
<evidence type="ECO:0000259" key="6">
    <source>
        <dbReference type="PROSITE" id="PS50089"/>
    </source>
</evidence>
<dbReference type="STRING" id="2880.D8LMP5"/>
<feature type="compositionally biased region" description="Gly residues" evidence="5">
    <location>
        <begin position="725"/>
        <end position="741"/>
    </location>
</feature>
<feature type="region of interest" description="Disordered" evidence="5">
    <location>
        <begin position="460"/>
        <end position="494"/>
    </location>
</feature>
<dbReference type="InterPro" id="IPR047134">
    <property type="entry name" value="RNF4"/>
</dbReference>
<keyword evidence="8" id="KW-1185">Reference proteome</keyword>
<dbReference type="SMART" id="SM00184">
    <property type="entry name" value="RING"/>
    <property type="match status" value="1"/>
</dbReference>
<dbReference type="EMBL" id="FN649760">
    <property type="protein sequence ID" value="CBN76221.1"/>
    <property type="molecule type" value="Genomic_DNA"/>
</dbReference>
<evidence type="ECO:0000313" key="7">
    <source>
        <dbReference type="EMBL" id="CBN76221.1"/>
    </source>
</evidence>
<dbReference type="InterPro" id="IPR001841">
    <property type="entry name" value="Znf_RING"/>
</dbReference>
<gene>
    <name evidence="7" type="ORF">Esi_0409_0009</name>
</gene>
<dbReference type="PANTHER" id="PTHR23041:SF78">
    <property type="entry name" value="E3 UBIQUITIN-PROTEIN LIGASE RNF4"/>
    <property type="match status" value="1"/>
</dbReference>
<dbReference type="PANTHER" id="PTHR23041">
    <property type="entry name" value="RING FINGER DOMAIN-CONTAINING"/>
    <property type="match status" value="1"/>
</dbReference>
<dbReference type="InParanoid" id="D8LMP5"/>
<feature type="region of interest" description="Disordered" evidence="5">
    <location>
        <begin position="215"/>
        <end position="240"/>
    </location>
</feature>
<feature type="compositionally biased region" description="Low complexity" evidence="5">
    <location>
        <begin position="180"/>
        <end position="198"/>
    </location>
</feature>
<protein>
    <recommendedName>
        <fullName evidence="6">RING-type domain-containing protein</fullName>
    </recommendedName>
</protein>
<dbReference type="InterPro" id="IPR013083">
    <property type="entry name" value="Znf_RING/FYVE/PHD"/>
</dbReference>
<feature type="compositionally biased region" description="Polar residues" evidence="5">
    <location>
        <begin position="672"/>
        <end position="711"/>
    </location>
</feature>
<evidence type="ECO:0000256" key="5">
    <source>
        <dbReference type="SAM" id="MobiDB-lite"/>
    </source>
</evidence>
<feature type="compositionally biased region" description="Low complexity" evidence="5">
    <location>
        <begin position="349"/>
        <end position="378"/>
    </location>
</feature>
<evidence type="ECO:0000256" key="4">
    <source>
        <dbReference type="PROSITE-ProRule" id="PRU00175"/>
    </source>
</evidence>
<dbReference type="SUPFAM" id="SSF57850">
    <property type="entry name" value="RING/U-box"/>
    <property type="match status" value="1"/>
</dbReference>
<evidence type="ECO:0000256" key="2">
    <source>
        <dbReference type="ARBA" id="ARBA00022771"/>
    </source>
</evidence>
<feature type="compositionally biased region" description="Basic and acidic residues" evidence="5">
    <location>
        <begin position="584"/>
        <end position="610"/>
    </location>
</feature>
<evidence type="ECO:0000256" key="3">
    <source>
        <dbReference type="ARBA" id="ARBA00022833"/>
    </source>
</evidence>
<dbReference type="InterPro" id="IPR017907">
    <property type="entry name" value="Znf_RING_CS"/>
</dbReference>
<feature type="region of interest" description="Disordered" evidence="5">
    <location>
        <begin position="124"/>
        <end position="145"/>
    </location>
</feature>
<sequence>MLPQTMINDCESNDPNSLDNNNQDAGAAATATDNAVNAAHPRTKRKNPEKVDDKARCPICQDLLPEENRGIVKCGHVFCLKCVLQWVKKQQNSCPTCRAKVCHIKKTLSLAEALEKNANRKPLTKAQLKRTKRKSTIGKPFPKPDITTEKIRVHKKVSREQIRQNAMAPHPQAPGGFLHAQEQAEAAAEAAQAVPDAQPDQVEAIVDQQVAIAVFSSSPPPPPATPQVPSPLPPSSPRSLATDLEDRRVAIEADRRALLESTSAFRGHRSVGGGSYVGGAGGARSIGDSGGGVGDRVGEASLDVRVENNSGGGGGGGGGAVGGRGWRSTVNIGNSSSGVSSDGGGDGSGNSDADNSNSRNNAGVRTGGAAEAAAQESSSNRDVQGAATSSGGDNLDHDDDDDDGTGDGVGNITTLGHLLSVLGSRRIRVSPNGGIGGIDDGGGGGGIAAAAPSSVPCSPLLPSYSRRSNNNKSISNSSHGVGNPATDPETRSAAQAAMAVSRAASRYTSLVPEQALAVQGLAALESSPTLRQLRAVARLVVGGSASAGMAGAPALASVSRRRQPQDGLGQESRQDRDDEAGVFGRRDGGKSNGEERGNLLPRIDNDDNRSDNISSRGGGNGSEEEPCVEPASRRTAVGERDVSHTEERDEFAFPGRNDNDTTAGGTTGSASPILSDSSATVACGSSTSIPESFAHTSGNDAAPSGSINDGANTAVAGAEDACGGDADGAGVAGSDHAGGGISVSANGAAGPGGVAINSGRVHSSPLSSNNNNNNNNTCSYLTWLESRSDFNHWPSPSSDDDDNAASD</sequence>
<feature type="compositionally biased region" description="Polar residues" evidence="5">
    <location>
        <begin position="380"/>
        <end position="390"/>
    </location>
</feature>
<dbReference type="eggNOG" id="ENOG502SE7A">
    <property type="taxonomic scope" value="Eukaryota"/>
</dbReference>
<feature type="compositionally biased region" description="Low complexity" evidence="5">
    <location>
        <begin position="19"/>
        <end position="39"/>
    </location>
</feature>
<feature type="domain" description="RING-type" evidence="6">
    <location>
        <begin position="57"/>
        <end position="98"/>
    </location>
</feature>
<accession>D8LMP5</accession>
<evidence type="ECO:0000313" key="8">
    <source>
        <dbReference type="Proteomes" id="UP000002630"/>
    </source>
</evidence>
<dbReference type="PROSITE" id="PS00518">
    <property type="entry name" value="ZF_RING_1"/>
    <property type="match status" value="1"/>
</dbReference>
<dbReference type="AlphaFoldDB" id="D8LMP5"/>
<evidence type="ECO:0000256" key="1">
    <source>
        <dbReference type="ARBA" id="ARBA00022723"/>
    </source>
</evidence>
<feature type="compositionally biased region" description="Basic and acidic residues" evidence="5">
    <location>
        <begin position="636"/>
        <end position="651"/>
    </location>
</feature>
<keyword evidence="2 4" id="KW-0863">Zinc-finger</keyword>
<feature type="region of interest" description="Disordered" evidence="5">
    <location>
        <begin position="168"/>
        <end position="198"/>
    </location>
</feature>
<feature type="compositionally biased region" description="Pro residues" evidence="5">
    <location>
        <begin position="218"/>
        <end position="236"/>
    </location>
</feature>
<reference evidence="7 8" key="1">
    <citation type="journal article" date="2010" name="Nature">
        <title>The Ectocarpus genome and the independent evolution of multicellularity in brown algae.</title>
        <authorList>
            <person name="Cock J.M."/>
            <person name="Sterck L."/>
            <person name="Rouze P."/>
            <person name="Scornet D."/>
            <person name="Allen A.E."/>
            <person name="Amoutzias G."/>
            <person name="Anthouard V."/>
            <person name="Artiguenave F."/>
            <person name="Aury J.M."/>
            <person name="Badger J.H."/>
            <person name="Beszteri B."/>
            <person name="Billiau K."/>
            <person name="Bonnet E."/>
            <person name="Bothwell J.H."/>
            <person name="Bowler C."/>
            <person name="Boyen C."/>
            <person name="Brownlee C."/>
            <person name="Carrano C.J."/>
            <person name="Charrier B."/>
            <person name="Cho G.Y."/>
            <person name="Coelho S.M."/>
            <person name="Collen J."/>
            <person name="Corre E."/>
            <person name="Da Silva C."/>
            <person name="Delage L."/>
            <person name="Delaroque N."/>
            <person name="Dittami S.M."/>
            <person name="Doulbeau S."/>
            <person name="Elias M."/>
            <person name="Farnham G."/>
            <person name="Gachon C.M."/>
            <person name="Gschloessl B."/>
            <person name="Heesch S."/>
            <person name="Jabbari K."/>
            <person name="Jubin C."/>
            <person name="Kawai H."/>
            <person name="Kimura K."/>
            <person name="Kloareg B."/>
            <person name="Kupper F.C."/>
            <person name="Lang D."/>
            <person name="Le Bail A."/>
            <person name="Leblanc C."/>
            <person name="Lerouge P."/>
            <person name="Lohr M."/>
            <person name="Lopez P.J."/>
            <person name="Martens C."/>
            <person name="Maumus F."/>
            <person name="Michel G."/>
            <person name="Miranda-Saavedra D."/>
            <person name="Morales J."/>
            <person name="Moreau H."/>
            <person name="Motomura T."/>
            <person name="Nagasato C."/>
            <person name="Napoli C.A."/>
            <person name="Nelson D.R."/>
            <person name="Nyvall-Collen P."/>
            <person name="Peters A.F."/>
            <person name="Pommier C."/>
            <person name="Potin P."/>
            <person name="Poulain J."/>
            <person name="Quesneville H."/>
            <person name="Read B."/>
            <person name="Rensing S.A."/>
            <person name="Ritter A."/>
            <person name="Rousvoal S."/>
            <person name="Samanta M."/>
            <person name="Samson G."/>
            <person name="Schroeder D.C."/>
            <person name="Segurens B."/>
            <person name="Strittmatter M."/>
            <person name="Tonon T."/>
            <person name="Tregear J.W."/>
            <person name="Valentin K."/>
            <person name="von Dassow P."/>
            <person name="Yamagishi T."/>
            <person name="Van de Peer Y."/>
            <person name="Wincker P."/>
        </authorList>
    </citation>
    <scope>NUCLEOTIDE SEQUENCE [LARGE SCALE GENOMIC DNA]</scope>
    <source>
        <strain evidence="8">Ec32 / CCAP1310/4</strain>
    </source>
</reference>
<feature type="region of interest" description="Disordered" evidence="5">
    <location>
        <begin position="1"/>
        <end position="51"/>
    </location>
</feature>
<feature type="compositionally biased region" description="Acidic residues" evidence="5">
    <location>
        <begin position="396"/>
        <end position="405"/>
    </location>
</feature>
<dbReference type="Gene3D" id="3.30.40.10">
    <property type="entry name" value="Zinc/RING finger domain, C3HC4 (zinc finger)"/>
    <property type="match status" value="1"/>
</dbReference>
<proteinExistence type="predicted"/>
<feature type="region of interest" description="Disordered" evidence="5">
    <location>
        <begin position="305"/>
        <end position="409"/>
    </location>
</feature>
<feature type="compositionally biased region" description="Low complexity" evidence="5">
    <location>
        <begin position="661"/>
        <end position="671"/>
    </location>
</feature>
<keyword evidence="1" id="KW-0479">Metal-binding</keyword>
<feature type="compositionally biased region" description="Low complexity" evidence="5">
    <location>
        <begin position="460"/>
        <end position="478"/>
    </location>
</feature>